<sequence length="936" mass="102064">MTGTPWFDCRNVPRPSRDPGATHVYWRSSQPIPPPPPPPPVVRRQPPPVPVFTYNPPAQPTPHRAKHWKGAEGSLHHFNDVFMMSMENRDNNAPLASQNAVPHARRSTRIPGHTSRSAHTNDISRARERQESIRPVPDRVVPPPSPPPPPFLPAPVPRRQVPQVPAFIPNPRAEPTPYRTRPRDTSDGTRGDTLIRPMETQGPAALRTDHEITQPEHGRTTRIFDTIPANNSAQVDVVSRARENRVPAPLAETRQPEPRIYNTIPGNSAAPVDEVVRARESQAPVPPADNMQRLGRVPTTIPGCPSILDPHARNIIAEVLSGRQRVIPCQEITRSRTVSAIIGLNSFRLVLERVRQGLLNSALLENLISRETCQEALAMGLQWTGREDLQVEEVYNSVDPFNRRMELWSSSYEPPSLEFLRTLLISLQSFELSHSAVVITSPQQIITCLSVPLTRDQGVFIIFNPHSSEEHSNDAGLILNTSIDATASYLNALLAAEPADETEGRGRRCRGDIFVARHGPPDALPNSAEPNAAANPCPNQGTRSVPSPFSPGPSTVRPTENVSPRSDPPLPAHYAQPIASTSGNPDSSQPTASTSRLPNPSQPIASTSMLQNSSIPAQPSADQLQASSQINPPRYSDATLRQPDPTGPHVSLVPTIVIQAASPIPQATADASQCQVCCNPSPGLISQVSGCSHRICALCLIECLEAHQAYSPPVCSVCVTNGASYPLGVMVFTNLDDLDYPANCCHSEIGEYQFQTAFDLVESIIESSPRGAPDDKPMVAPIPTLREMVTQALGEQTSAPHHRSQPAAGPSRHATAISAAWFNPSNNLEESRLDEAGRTPVGPAEEAQELAAAVGTPMGSPPQETPDAVTCIWCADILQEEEILRISGCPHMFCEFCMHALSVAANNAFTAILRRRLMGWYERRRQREPYPRQIEG</sequence>
<evidence type="ECO:0000256" key="1">
    <source>
        <dbReference type="ARBA" id="ARBA00022723"/>
    </source>
</evidence>
<evidence type="ECO:0000256" key="4">
    <source>
        <dbReference type="SAM" id="MobiDB-lite"/>
    </source>
</evidence>
<dbReference type="PROSITE" id="PS00518">
    <property type="entry name" value="ZF_RING_1"/>
    <property type="match status" value="2"/>
</dbReference>
<feature type="compositionally biased region" description="Polar residues" evidence="4">
    <location>
        <begin position="540"/>
        <end position="564"/>
    </location>
</feature>
<evidence type="ECO:0000313" key="6">
    <source>
        <dbReference type="Proteomes" id="UP001362999"/>
    </source>
</evidence>
<keyword evidence="6" id="KW-1185">Reference proteome</keyword>
<feature type="compositionally biased region" description="Pro residues" evidence="4">
    <location>
        <begin position="140"/>
        <end position="156"/>
    </location>
</feature>
<feature type="compositionally biased region" description="Low complexity" evidence="4">
    <location>
        <begin position="525"/>
        <end position="539"/>
    </location>
</feature>
<name>A0AAW0BFW5_9AGAR</name>
<dbReference type="AlphaFoldDB" id="A0AAW0BFW5"/>
<feature type="compositionally biased region" description="Pro residues" evidence="4">
    <location>
        <begin position="31"/>
        <end position="50"/>
    </location>
</feature>
<feature type="compositionally biased region" description="Basic and acidic residues" evidence="4">
    <location>
        <begin position="122"/>
        <end position="132"/>
    </location>
</feature>
<dbReference type="GO" id="GO:0008270">
    <property type="term" value="F:zinc ion binding"/>
    <property type="evidence" value="ECO:0007669"/>
    <property type="project" value="UniProtKB-KW"/>
</dbReference>
<feature type="compositionally biased region" description="Low complexity" evidence="4">
    <location>
        <begin position="157"/>
        <end position="166"/>
    </location>
</feature>
<evidence type="ECO:0008006" key="7">
    <source>
        <dbReference type="Google" id="ProtNLM"/>
    </source>
</evidence>
<feature type="compositionally biased region" description="Polar residues" evidence="4">
    <location>
        <begin position="578"/>
        <end position="631"/>
    </location>
</feature>
<evidence type="ECO:0000256" key="3">
    <source>
        <dbReference type="ARBA" id="ARBA00022833"/>
    </source>
</evidence>
<comment type="caution">
    <text evidence="5">The sequence shown here is derived from an EMBL/GenBank/DDBJ whole genome shotgun (WGS) entry which is preliminary data.</text>
</comment>
<evidence type="ECO:0000313" key="5">
    <source>
        <dbReference type="EMBL" id="KAK7025075.1"/>
    </source>
</evidence>
<dbReference type="EMBL" id="JAWWNJ010000034">
    <property type="protein sequence ID" value="KAK7025075.1"/>
    <property type="molecule type" value="Genomic_DNA"/>
</dbReference>
<keyword evidence="1" id="KW-0479">Metal-binding</keyword>
<protein>
    <recommendedName>
        <fullName evidence="7">RING-type domain-containing protein</fullName>
    </recommendedName>
</protein>
<proteinExistence type="predicted"/>
<dbReference type="Proteomes" id="UP001362999">
    <property type="component" value="Unassembled WGS sequence"/>
</dbReference>
<dbReference type="InterPro" id="IPR017907">
    <property type="entry name" value="Znf_RING_CS"/>
</dbReference>
<feature type="region of interest" description="Disordered" evidence="4">
    <location>
        <begin position="92"/>
        <end position="196"/>
    </location>
</feature>
<feature type="compositionally biased region" description="Basic and acidic residues" evidence="4">
    <location>
        <begin position="181"/>
        <end position="190"/>
    </location>
</feature>
<evidence type="ECO:0000256" key="2">
    <source>
        <dbReference type="ARBA" id="ARBA00022771"/>
    </source>
</evidence>
<organism evidence="5 6">
    <name type="scientific">Favolaschia claudopus</name>
    <dbReference type="NCBI Taxonomy" id="2862362"/>
    <lineage>
        <taxon>Eukaryota</taxon>
        <taxon>Fungi</taxon>
        <taxon>Dikarya</taxon>
        <taxon>Basidiomycota</taxon>
        <taxon>Agaricomycotina</taxon>
        <taxon>Agaricomycetes</taxon>
        <taxon>Agaricomycetidae</taxon>
        <taxon>Agaricales</taxon>
        <taxon>Marasmiineae</taxon>
        <taxon>Mycenaceae</taxon>
        <taxon>Favolaschia</taxon>
    </lineage>
</organism>
<feature type="region of interest" description="Disordered" evidence="4">
    <location>
        <begin position="516"/>
        <end position="650"/>
    </location>
</feature>
<keyword evidence="3" id="KW-0862">Zinc</keyword>
<accession>A0AAW0BFW5</accession>
<gene>
    <name evidence="5" type="ORF">R3P38DRAFT_3269820</name>
</gene>
<keyword evidence="2" id="KW-0863">Zinc-finger</keyword>
<dbReference type="SUPFAM" id="SSF57850">
    <property type="entry name" value="RING/U-box"/>
    <property type="match status" value="1"/>
</dbReference>
<reference evidence="5 6" key="1">
    <citation type="journal article" date="2024" name="J Genomics">
        <title>Draft genome sequencing and assembly of Favolaschia claudopus CIRM-BRFM 2984 isolated from oak limbs.</title>
        <authorList>
            <person name="Navarro D."/>
            <person name="Drula E."/>
            <person name="Chaduli D."/>
            <person name="Cazenave R."/>
            <person name="Ahrendt S."/>
            <person name="Wang J."/>
            <person name="Lipzen A."/>
            <person name="Daum C."/>
            <person name="Barry K."/>
            <person name="Grigoriev I.V."/>
            <person name="Favel A."/>
            <person name="Rosso M.N."/>
            <person name="Martin F."/>
        </authorList>
    </citation>
    <scope>NUCLEOTIDE SEQUENCE [LARGE SCALE GENOMIC DNA]</scope>
    <source>
        <strain evidence="5 6">CIRM-BRFM 2984</strain>
    </source>
</reference>
<feature type="region of interest" description="Disordered" evidence="4">
    <location>
        <begin position="1"/>
        <end position="67"/>
    </location>
</feature>